<keyword evidence="6 10" id="KW-0547">Nucleotide-binding</keyword>
<dbReference type="Proteomes" id="UP000324143">
    <property type="component" value="Unassembled WGS sequence"/>
</dbReference>
<dbReference type="CDD" id="cd02165">
    <property type="entry name" value="NMNAT"/>
    <property type="match status" value="1"/>
</dbReference>
<dbReference type="HAMAP" id="MF_00244">
    <property type="entry name" value="NaMN_adenylyltr"/>
    <property type="match status" value="1"/>
</dbReference>
<sequence length="192" mass="22954">MRIGLFGGSFNPVHNAHYFIAEEALNQLDLDLMYFVPAYKQPFKIDEKMLTSQERLKLISSSNKNKKIKISRFEIDKKTISYTYETVNYFKNKGKLYLIIGSDSAFFFNKWKKYRSILDNVEKIVVFPRLGFPKNKILDKWDYKEDKLQFLNSPILEISSTEIRKRIRNNDPFRYLIPKEVYEIITKKGYYK</sequence>
<dbReference type="NCBIfam" id="NF000840">
    <property type="entry name" value="PRK00071.1-3"/>
    <property type="match status" value="1"/>
</dbReference>
<dbReference type="PANTHER" id="PTHR39321">
    <property type="entry name" value="NICOTINATE-NUCLEOTIDE ADENYLYLTRANSFERASE-RELATED"/>
    <property type="match status" value="1"/>
</dbReference>
<comment type="caution">
    <text evidence="12">The sequence shown here is derived from an EMBL/GenBank/DDBJ whole genome shotgun (WGS) entry which is preliminary data.</text>
</comment>
<dbReference type="EC" id="2.7.7.18" evidence="10"/>
<evidence type="ECO:0000313" key="13">
    <source>
        <dbReference type="Proteomes" id="UP000324143"/>
    </source>
</evidence>
<evidence type="ECO:0000256" key="7">
    <source>
        <dbReference type="ARBA" id="ARBA00022840"/>
    </source>
</evidence>
<keyword evidence="8 10" id="KW-0520">NAD</keyword>
<feature type="domain" description="Cytidyltransferase-like" evidence="11">
    <location>
        <begin position="5"/>
        <end position="166"/>
    </location>
</feature>
<dbReference type="Pfam" id="PF01467">
    <property type="entry name" value="CTP_transf_like"/>
    <property type="match status" value="1"/>
</dbReference>
<evidence type="ECO:0000256" key="8">
    <source>
        <dbReference type="ARBA" id="ARBA00023027"/>
    </source>
</evidence>
<keyword evidence="5 10" id="KW-0548">Nucleotidyltransferase</keyword>
<evidence type="ECO:0000256" key="6">
    <source>
        <dbReference type="ARBA" id="ARBA00022741"/>
    </source>
</evidence>
<evidence type="ECO:0000256" key="2">
    <source>
        <dbReference type="ARBA" id="ARBA00005019"/>
    </source>
</evidence>
<dbReference type="GO" id="GO:0009435">
    <property type="term" value="P:NAD+ biosynthetic process"/>
    <property type="evidence" value="ECO:0007669"/>
    <property type="project" value="UniProtKB-UniRule"/>
</dbReference>
<comment type="catalytic activity">
    <reaction evidence="9 10">
        <text>nicotinate beta-D-ribonucleotide + ATP + H(+) = deamido-NAD(+) + diphosphate</text>
        <dbReference type="Rhea" id="RHEA:22860"/>
        <dbReference type="ChEBI" id="CHEBI:15378"/>
        <dbReference type="ChEBI" id="CHEBI:30616"/>
        <dbReference type="ChEBI" id="CHEBI:33019"/>
        <dbReference type="ChEBI" id="CHEBI:57502"/>
        <dbReference type="ChEBI" id="CHEBI:58437"/>
        <dbReference type="EC" id="2.7.7.18"/>
    </reaction>
</comment>
<dbReference type="GO" id="GO:0005524">
    <property type="term" value="F:ATP binding"/>
    <property type="evidence" value="ECO:0007669"/>
    <property type="project" value="UniProtKB-KW"/>
</dbReference>
<comment type="function">
    <text evidence="1 10">Catalyzes the reversible adenylation of nicotinate mononucleotide (NaMN) to nicotinic acid adenine dinucleotide (NaAD).</text>
</comment>
<keyword evidence="4 10" id="KW-0808">Transferase</keyword>
<dbReference type="GO" id="GO:0004515">
    <property type="term" value="F:nicotinate-nucleotide adenylyltransferase activity"/>
    <property type="evidence" value="ECO:0007669"/>
    <property type="project" value="UniProtKB-UniRule"/>
</dbReference>
<keyword evidence="3 10" id="KW-0662">Pyridine nucleotide biosynthesis</keyword>
<dbReference type="AlphaFoldDB" id="A0A5D0MJB9"/>
<protein>
    <recommendedName>
        <fullName evidence="10">Probable nicotinate-nucleotide adenylyltransferase</fullName>
        <ecNumber evidence="10">2.7.7.18</ecNumber>
    </recommendedName>
    <alternativeName>
        <fullName evidence="10">Deamido-NAD(+) diphosphorylase</fullName>
    </alternativeName>
    <alternativeName>
        <fullName evidence="10">Deamido-NAD(+) pyrophosphorylase</fullName>
    </alternativeName>
    <alternativeName>
        <fullName evidence="10">Nicotinate mononucleotide adenylyltransferase</fullName>
        <shortName evidence="10">NaMN adenylyltransferase</shortName>
    </alternativeName>
</protein>
<dbReference type="SUPFAM" id="SSF52374">
    <property type="entry name" value="Nucleotidylyl transferase"/>
    <property type="match status" value="1"/>
</dbReference>
<dbReference type="NCBIfam" id="TIGR00125">
    <property type="entry name" value="cyt_tran_rel"/>
    <property type="match status" value="1"/>
</dbReference>
<keyword evidence="13" id="KW-1185">Reference proteome</keyword>
<comment type="similarity">
    <text evidence="10">Belongs to the NadD family.</text>
</comment>
<reference evidence="12" key="1">
    <citation type="submission" date="2019-08" db="EMBL/GenBank/DDBJ databases">
        <title>Genomic characterization of a novel candidate phylum (ARYD3) from a high temperature, high salinity tertiary oil reservoir in north central Oklahoma, USA.</title>
        <authorList>
            <person name="Youssef N.H."/>
            <person name="Yadav A."/>
            <person name="Elshahed M.S."/>
        </authorList>
    </citation>
    <scope>NUCLEOTIDE SEQUENCE [LARGE SCALE GENOMIC DNA]</scope>
    <source>
        <strain evidence="12">ARYD3</strain>
    </source>
</reference>
<evidence type="ECO:0000256" key="3">
    <source>
        <dbReference type="ARBA" id="ARBA00022642"/>
    </source>
</evidence>
<evidence type="ECO:0000256" key="4">
    <source>
        <dbReference type="ARBA" id="ARBA00022679"/>
    </source>
</evidence>
<dbReference type="Gene3D" id="3.40.50.620">
    <property type="entry name" value="HUPs"/>
    <property type="match status" value="1"/>
</dbReference>
<name>A0A5D0MJB9_9BACT</name>
<evidence type="ECO:0000256" key="9">
    <source>
        <dbReference type="ARBA" id="ARBA00048721"/>
    </source>
</evidence>
<dbReference type="InterPro" id="IPR005248">
    <property type="entry name" value="NadD/NMNAT"/>
</dbReference>
<dbReference type="EMBL" id="VSIX01000011">
    <property type="protein sequence ID" value="TYB32025.1"/>
    <property type="molecule type" value="Genomic_DNA"/>
</dbReference>
<keyword evidence="7 10" id="KW-0067">ATP-binding</keyword>
<evidence type="ECO:0000256" key="5">
    <source>
        <dbReference type="ARBA" id="ARBA00022695"/>
    </source>
</evidence>
<evidence type="ECO:0000256" key="10">
    <source>
        <dbReference type="HAMAP-Rule" id="MF_00244"/>
    </source>
</evidence>
<evidence type="ECO:0000259" key="11">
    <source>
        <dbReference type="Pfam" id="PF01467"/>
    </source>
</evidence>
<dbReference type="InterPro" id="IPR004821">
    <property type="entry name" value="Cyt_trans-like"/>
</dbReference>
<organism evidence="12 13">
    <name type="scientific">Candidatus Mcinerneyibacterium aminivorans</name>
    <dbReference type="NCBI Taxonomy" id="2703815"/>
    <lineage>
        <taxon>Bacteria</taxon>
        <taxon>Candidatus Macinerneyibacteriota</taxon>
        <taxon>Candidatus Mcinerneyibacteria</taxon>
        <taxon>Candidatus Mcinerneyibacteriales</taxon>
        <taxon>Candidatus Mcinerneyibacteriaceae</taxon>
        <taxon>Candidatus Mcinerneyibacterium</taxon>
    </lineage>
</organism>
<dbReference type="NCBIfam" id="TIGR00482">
    <property type="entry name" value="nicotinate (nicotinamide) nucleotide adenylyltransferase"/>
    <property type="match status" value="1"/>
</dbReference>
<proteinExistence type="inferred from homology"/>
<gene>
    <name evidence="10 12" type="primary">nadD</name>
    <name evidence="12" type="ORF">FXF47_01125</name>
</gene>
<dbReference type="InterPro" id="IPR014729">
    <property type="entry name" value="Rossmann-like_a/b/a_fold"/>
</dbReference>
<comment type="pathway">
    <text evidence="2 10">Cofactor biosynthesis; NAD(+) biosynthesis; deamido-NAD(+) from nicotinate D-ribonucleotide: step 1/1.</text>
</comment>
<dbReference type="PANTHER" id="PTHR39321:SF3">
    <property type="entry name" value="PHOSPHOPANTETHEINE ADENYLYLTRANSFERASE"/>
    <property type="match status" value="1"/>
</dbReference>
<evidence type="ECO:0000256" key="1">
    <source>
        <dbReference type="ARBA" id="ARBA00002324"/>
    </source>
</evidence>
<dbReference type="UniPathway" id="UPA00253">
    <property type="reaction ID" value="UER00332"/>
</dbReference>
<accession>A0A5D0MJB9</accession>
<evidence type="ECO:0000313" key="12">
    <source>
        <dbReference type="EMBL" id="TYB32025.1"/>
    </source>
</evidence>